<dbReference type="InterPro" id="IPR008969">
    <property type="entry name" value="CarboxyPept-like_regulatory"/>
</dbReference>
<dbReference type="EMBL" id="JAVDVI010000003">
    <property type="protein sequence ID" value="MDR6967041.1"/>
    <property type="molecule type" value="Genomic_DNA"/>
</dbReference>
<dbReference type="SUPFAM" id="SSF49464">
    <property type="entry name" value="Carboxypeptidase regulatory domain-like"/>
    <property type="match status" value="1"/>
</dbReference>
<evidence type="ECO:0000313" key="2">
    <source>
        <dbReference type="Proteomes" id="UP001255185"/>
    </source>
</evidence>
<protein>
    <recommendedName>
        <fullName evidence="3">Carboxypeptidase-like regulatory domain-containing protein</fullName>
    </recommendedName>
</protein>
<dbReference type="RefSeq" id="WP_310024981.1">
    <property type="nucleotide sequence ID" value="NZ_JAVDVI010000003.1"/>
</dbReference>
<organism evidence="1 2">
    <name type="scientific">Flavobacterium arsenatis</name>
    <dbReference type="NCBI Taxonomy" id="1484332"/>
    <lineage>
        <taxon>Bacteria</taxon>
        <taxon>Pseudomonadati</taxon>
        <taxon>Bacteroidota</taxon>
        <taxon>Flavobacteriia</taxon>
        <taxon>Flavobacteriales</taxon>
        <taxon>Flavobacteriaceae</taxon>
        <taxon>Flavobacterium</taxon>
    </lineage>
</organism>
<gene>
    <name evidence="1" type="ORF">J2X31_001041</name>
</gene>
<evidence type="ECO:0000313" key="1">
    <source>
        <dbReference type="EMBL" id="MDR6967041.1"/>
    </source>
</evidence>
<name>A0ABU1TM65_9FLAO</name>
<dbReference type="Proteomes" id="UP001255185">
    <property type="component" value="Unassembled WGS sequence"/>
</dbReference>
<reference evidence="1 2" key="1">
    <citation type="submission" date="2023-07" db="EMBL/GenBank/DDBJ databases">
        <title>Sorghum-associated microbial communities from plants grown in Nebraska, USA.</title>
        <authorList>
            <person name="Schachtman D."/>
        </authorList>
    </citation>
    <scope>NUCLEOTIDE SEQUENCE [LARGE SCALE GENOMIC DNA]</scope>
    <source>
        <strain evidence="1 2">3773</strain>
    </source>
</reference>
<dbReference type="Gene3D" id="2.60.40.1120">
    <property type="entry name" value="Carboxypeptidase-like, regulatory domain"/>
    <property type="match status" value="1"/>
</dbReference>
<proteinExistence type="predicted"/>
<accession>A0ABU1TM65</accession>
<dbReference type="Pfam" id="PF13715">
    <property type="entry name" value="CarbopepD_reg_2"/>
    <property type="match status" value="1"/>
</dbReference>
<sequence length="795" mass="91839">MNNFLKILLISIFFVPYSYSQTITGKILDAETKEPLAFANFIFNNNQKFYTSSDIDGRFSFSSSQELTTLTVTYIGYETQTVKLQKDKNITIYLKASADNLDEVVIKPGENPANAIIRKVIANKEKNNPENISTFKYTSYNKTVYDIKTDGQTKNDSINKKMKGKLLKDSPLFMMESVSERKFIAPDISEEVVIGTKVSGFQNPSFASLATDLQPFSFYKDNIKLFDIQYLNPISKGSLNKYRFTLEDTLFQKNDTIYIISFEPRKNKNIEGLKGSLYINSNKYAVQNVIATPFEKGKIDIKIQQQYTFIDNKYWFPEQLNYALVFTDLGMVVDGKSYISEVQLDIPLRKKEFALESVRIDKMATKQDTLFWDKHRIEKLSEAEKVTYRVVDSIGKENNFDKLLTTMEKLAQFKIGIGVFDLDLAKTLVYNKYEGYRLGLGVYTNEKLFENLTLGGFFGYGLRDYEWKYGAEAIYTLSKENEFKIGAKYQDNLVEAGNYGLNYSMQNMLNFRNFQAYLMDNVKQGSFNVEARSFRYLKWKVTFTQSETTPKYLYEFHENGQVYTDYNDSNIRIDLRFAFKEKLVTSFNQRLSLGTTYPILSVSYSKGIKDVMNSDFNYDKIEARLEQSFFTKNFGATKYRLEAGIIDNPLPYGLLFTGEGSYDKDYPYLIPNYFQTMLPYEFLSDRYANLFLTHNFGGLLFKKGKFQPSVILHNNFGWGDLSEKNATSNQLIAYQTKKKIFMETGLQLDNLVKMNYMDVGYLGIGGGIFYRYGEYANAETKDNLVYKLSLSFSIK</sequence>
<dbReference type="InterPro" id="IPR043741">
    <property type="entry name" value="DUF5686"/>
</dbReference>
<evidence type="ECO:0008006" key="3">
    <source>
        <dbReference type="Google" id="ProtNLM"/>
    </source>
</evidence>
<keyword evidence="2" id="KW-1185">Reference proteome</keyword>
<dbReference type="Pfam" id="PF18939">
    <property type="entry name" value="DUF5686"/>
    <property type="match status" value="1"/>
</dbReference>
<comment type="caution">
    <text evidence="1">The sequence shown here is derived from an EMBL/GenBank/DDBJ whole genome shotgun (WGS) entry which is preliminary data.</text>
</comment>